<proteinExistence type="predicted"/>
<dbReference type="EMBL" id="BJHY01000002">
    <property type="protein sequence ID" value="GDY79876.1"/>
    <property type="molecule type" value="Genomic_DNA"/>
</dbReference>
<dbReference type="Proteomes" id="UP000299211">
    <property type="component" value="Unassembled WGS sequence"/>
</dbReference>
<evidence type="ECO:0000313" key="4">
    <source>
        <dbReference type="Proteomes" id="UP000302139"/>
    </source>
</evidence>
<dbReference type="GeneID" id="43933252"/>
<protein>
    <submittedName>
        <fullName evidence="1">Uncharacterized protein</fullName>
    </submittedName>
</protein>
<evidence type="ECO:0000313" key="2">
    <source>
        <dbReference type="EMBL" id="GDY79876.1"/>
    </source>
</evidence>
<name>A0A4D4MCG2_STRAX</name>
<sequence>MPYHTRIALHFDSRFRLGRVLNESAARTKSEYRHHLHLAAPYAGYWCQYVTDWVADKTRYRLTIDPTALAQRLAECPDLPITITLAR</sequence>
<dbReference type="AlphaFoldDB" id="A0A4D4MCG2"/>
<reference evidence="2 3" key="1">
    <citation type="submission" date="2019-04" db="EMBL/GenBank/DDBJ databases">
        <title>Draft genome sequences of Streptomyces avermitilis ATCC 31267.</title>
        <authorList>
            <person name="Komaki H."/>
            <person name="Tamura T."/>
            <person name="Hosoyama A."/>
        </authorList>
    </citation>
    <scope>NUCLEOTIDE SEQUENCE [LARGE SCALE GENOMIC DNA]</scope>
    <source>
        <strain evidence="2 3">ATCC 31267</strain>
    </source>
</reference>
<dbReference type="EMBL" id="BJHX01000002">
    <property type="protein sequence ID" value="GDY69621.1"/>
    <property type="molecule type" value="Genomic_DNA"/>
</dbReference>
<reference evidence="1 4" key="2">
    <citation type="submission" date="2019-04" db="EMBL/GenBank/DDBJ databases">
        <title>Draft genome sequences of Streptomyces avermitilis NBRC 14893.</title>
        <authorList>
            <person name="Komaki H."/>
            <person name="Tamura T."/>
            <person name="Hosoyama A."/>
        </authorList>
    </citation>
    <scope>NUCLEOTIDE SEQUENCE [LARGE SCALE GENOMIC DNA]</scope>
    <source>
        <strain evidence="1 4">NBRC 14893</strain>
    </source>
</reference>
<dbReference type="Proteomes" id="UP000302139">
    <property type="component" value="Unassembled WGS sequence"/>
</dbReference>
<evidence type="ECO:0000313" key="3">
    <source>
        <dbReference type="Proteomes" id="UP000299211"/>
    </source>
</evidence>
<accession>A0A4D4MCG2</accession>
<dbReference type="RefSeq" id="WP_010981938.1">
    <property type="nucleotide sequence ID" value="NZ_BAABTN010000031.1"/>
</dbReference>
<organism evidence="1 4">
    <name type="scientific">Streptomyces avermitilis</name>
    <dbReference type="NCBI Taxonomy" id="33903"/>
    <lineage>
        <taxon>Bacteria</taxon>
        <taxon>Bacillati</taxon>
        <taxon>Actinomycetota</taxon>
        <taxon>Actinomycetes</taxon>
        <taxon>Kitasatosporales</taxon>
        <taxon>Streptomycetaceae</taxon>
        <taxon>Streptomyces</taxon>
    </lineage>
</organism>
<comment type="caution">
    <text evidence="1">The sequence shown here is derived from an EMBL/GenBank/DDBJ whole genome shotgun (WGS) entry which is preliminary data.</text>
</comment>
<evidence type="ECO:0000313" key="1">
    <source>
        <dbReference type="EMBL" id="GDY69621.1"/>
    </source>
</evidence>
<gene>
    <name evidence="1" type="ORF">SAV14893_090140</name>
    <name evidence="2" type="ORF">SAV31267_093610</name>
</gene>